<dbReference type="InterPro" id="IPR050418">
    <property type="entry name" value="D-iso_2-hydroxyacid_DH_PdxB"/>
</dbReference>
<sequence length="315" mass="33260">MQIVFLDSDTIPNPLTVPAWATQWKNCPATSPGAQATLQALGDAEICITNKVKITAEVLAGAPRLKFVCVAATGYDCIDLNACRARGVVVSNVPGYSRQSVGEGVIGFIFALRRALYFYQTDGRQQWPTSAHFCVHGAPILNIRGATLGIFGKGAIGSEVATLAQALGMKVLFGEHRGAQVVRPGYVAFEELLAQSDVITLHCPLTPDTRGLIGAKELAQMKPGAMLINTARGPLIDEGAVGDALLSGHLGGVALDVLASEPPAAEHTLLQMHLPNLIITPHITWANEDGMSRLTQGILGNLNAFVQGKPINVVS</sequence>
<dbReference type="GO" id="GO:0016616">
    <property type="term" value="F:oxidoreductase activity, acting on the CH-OH group of donors, NAD or NADP as acceptor"/>
    <property type="evidence" value="ECO:0007669"/>
    <property type="project" value="InterPro"/>
</dbReference>
<dbReference type="InterPro" id="IPR029753">
    <property type="entry name" value="D-isomer_DH_CS"/>
</dbReference>
<dbReference type="InterPro" id="IPR036291">
    <property type="entry name" value="NAD(P)-bd_dom_sf"/>
</dbReference>
<dbReference type="RefSeq" id="WP_259662305.1">
    <property type="nucleotide sequence ID" value="NZ_JAHXRI010000025.1"/>
</dbReference>
<dbReference type="Pfam" id="PF02826">
    <property type="entry name" value="2-Hacid_dh_C"/>
    <property type="match status" value="1"/>
</dbReference>
<comment type="similarity">
    <text evidence="1 4">Belongs to the D-isomer specific 2-hydroxyacid dehydrogenase family.</text>
</comment>
<accession>A0A953NB84</accession>
<feature type="domain" description="D-isomer specific 2-hydroxyacid dehydrogenase catalytic" evidence="5">
    <location>
        <begin position="34"/>
        <end position="314"/>
    </location>
</feature>
<dbReference type="Gene3D" id="3.40.50.720">
    <property type="entry name" value="NAD(P)-binding Rossmann-like Domain"/>
    <property type="match status" value="2"/>
</dbReference>
<evidence type="ECO:0000256" key="2">
    <source>
        <dbReference type="ARBA" id="ARBA00023002"/>
    </source>
</evidence>
<dbReference type="GO" id="GO:0051287">
    <property type="term" value="F:NAD binding"/>
    <property type="evidence" value="ECO:0007669"/>
    <property type="project" value="InterPro"/>
</dbReference>
<keyword evidence="2 4" id="KW-0560">Oxidoreductase</keyword>
<keyword evidence="3" id="KW-0520">NAD</keyword>
<evidence type="ECO:0000313" key="8">
    <source>
        <dbReference type="Proteomes" id="UP000739565"/>
    </source>
</evidence>
<dbReference type="InterPro" id="IPR006140">
    <property type="entry name" value="D-isomer_DH_NAD-bd"/>
</dbReference>
<dbReference type="Proteomes" id="UP000739565">
    <property type="component" value="Unassembled WGS sequence"/>
</dbReference>
<dbReference type="AlphaFoldDB" id="A0A953NB84"/>
<evidence type="ECO:0000256" key="1">
    <source>
        <dbReference type="ARBA" id="ARBA00005854"/>
    </source>
</evidence>
<dbReference type="SUPFAM" id="SSF52283">
    <property type="entry name" value="Formate/glycerate dehydrogenase catalytic domain-like"/>
    <property type="match status" value="1"/>
</dbReference>
<evidence type="ECO:0000259" key="6">
    <source>
        <dbReference type="Pfam" id="PF02826"/>
    </source>
</evidence>
<dbReference type="SUPFAM" id="SSF51735">
    <property type="entry name" value="NAD(P)-binding Rossmann-fold domains"/>
    <property type="match status" value="1"/>
</dbReference>
<dbReference type="Pfam" id="PF00389">
    <property type="entry name" value="2-Hacid_dh"/>
    <property type="match status" value="1"/>
</dbReference>
<dbReference type="CDD" id="cd12162">
    <property type="entry name" value="2-Hacid_dh_4"/>
    <property type="match status" value="1"/>
</dbReference>
<feature type="domain" description="D-isomer specific 2-hydroxyacid dehydrogenase NAD-binding" evidence="6">
    <location>
        <begin position="107"/>
        <end position="283"/>
    </location>
</feature>
<comment type="caution">
    <text evidence="7">The sequence shown here is derived from an EMBL/GenBank/DDBJ whole genome shotgun (WGS) entry which is preliminary data.</text>
</comment>
<dbReference type="PROSITE" id="PS00671">
    <property type="entry name" value="D_2_HYDROXYACID_DH_3"/>
    <property type="match status" value="1"/>
</dbReference>
<reference evidence="7" key="1">
    <citation type="submission" date="2021-07" db="EMBL/GenBank/DDBJ databases">
        <title>New genus and species of the family Alcaligenaceae.</title>
        <authorList>
            <person name="Hahn M.W."/>
        </authorList>
    </citation>
    <scope>NUCLEOTIDE SEQUENCE</scope>
    <source>
        <strain evidence="7">LF4-65</strain>
    </source>
</reference>
<dbReference type="PANTHER" id="PTHR43761">
    <property type="entry name" value="D-ISOMER SPECIFIC 2-HYDROXYACID DEHYDROGENASE FAMILY PROTEIN (AFU_ORTHOLOGUE AFUA_1G13630)"/>
    <property type="match status" value="1"/>
</dbReference>
<gene>
    <name evidence="7" type="ORF">KZZ10_14725</name>
</gene>
<dbReference type="EMBL" id="JAHXRI010000025">
    <property type="protein sequence ID" value="MBZ1351895.1"/>
    <property type="molecule type" value="Genomic_DNA"/>
</dbReference>
<evidence type="ECO:0000256" key="4">
    <source>
        <dbReference type="RuleBase" id="RU003719"/>
    </source>
</evidence>
<dbReference type="PROSITE" id="PS00670">
    <property type="entry name" value="D_2_HYDROXYACID_DH_2"/>
    <property type="match status" value="1"/>
</dbReference>
<evidence type="ECO:0000256" key="3">
    <source>
        <dbReference type="ARBA" id="ARBA00023027"/>
    </source>
</evidence>
<protein>
    <submittedName>
        <fullName evidence="7">D-2-hydroxyacid dehydrogenase</fullName>
    </submittedName>
</protein>
<name>A0A953NB84_9BURK</name>
<proteinExistence type="inferred from homology"/>
<dbReference type="PANTHER" id="PTHR43761:SF1">
    <property type="entry name" value="D-ISOMER SPECIFIC 2-HYDROXYACID DEHYDROGENASE CATALYTIC DOMAIN-CONTAINING PROTEIN-RELATED"/>
    <property type="match status" value="1"/>
</dbReference>
<organism evidence="7 8">
    <name type="scientific">Zwartia hollandica</name>
    <dbReference type="NCBI Taxonomy" id="324606"/>
    <lineage>
        <taxon>Bacteria</taxon>
        <taxon>Pseudomonadati</taxon>
        <taxon>Pseudomonadota</taxon>
        <taxon>Betaproteobacteria</taxon>
        <taxon>Burkholderiales</taxon>
        <taxon>Alcaligenaceae</taxon>
        <taxon>Zwartia</taxon>
    </lineage>
</organism>
<evidence type="ECO:0000259" key="5">
    <source>
        <dbReference type="Pfam" id="PF00389"/>
    </source>
</evidence>
<evidence type="ECO:0000313" key="7">
    <source>
        <dbReference type="EMBL" id="MBZ1351895.1"/>
    </source>
</evidence>
<dbReference type="InterPro" id="IPR006139">
    <property type="entry name" value="D-isomer_2_OHA_DH_cat_dom"/>
</dbReference>
<keyword evidence="8" id="KW-1185">Reference proteome</keyword>